<gene>
    <name evidence="3" type="ORF">ACFQGD_27670</name>
</gene>
<keyword evidence="1" id="KW-0472">Membrane</keyword>
<dbReference type="Pfam" id="PF07811">
    <property type="entry name" value="TadE"/>
    <property type="match status" value="1"/>
</dbReference>
<name>A0ABW2C6D0_9PSEU</name>
<evidence type="ECO:0000313" key="3">
    <source>
        <dbReference type="EMBL" id="MFC6870910.1"/>
    </source>
</evidence>
<reference evidence="4" key="1">
    <citation type="journal article" date="2019" name="Int. J. Syst. Evol. Microbiol.">
        <title>The Global Catalogue of Microorganisms (GCM) 10K type strain sequencing project: providing services to taxonomists for standard genome sequencing and annotation.</title>
        <authorList>
            <consortium name="The Broad Institute Genomics Platform"/>
            <consortium name="The Broad Institute Genome Sequencing Center for Infectious Disease"/>
            <person name="Wu L."/>
            <person name="Ma J."/>
        </authorList>
    </citation>
    <scope>NUCLEOTIDE SEQUENCE [LARGE SCALE GENOMIC DNA]</scope>
    <source>
        <strain evidence="4">KCTC 32255</strain>
    </source>
</reference>
<dbReference type="EMBL" id="JBHSXX010000001">
    <property type="protein sequence ID" value="MFC6870910.1"/>
    <property type="molecule type" value="Genomic_DNA"/>
</dbReference>
<organism evidence="3 4">
    <name type="scientific">Haloechinothrix salitolerans</name>
    <dbReference type="NCBI Taxonomy" id="926830"/>
    <lineage>
        <taxon>Bacteria</taxon>
        <taxon>Bacillati</taxon>
        <taxon>Actinomycetota</taxon>
        <taxon>Actinomycetes</taxon>
        <taxon>Pseudonocardiales</taxon>
        <taxon>Pseudonocardiaceae</taxon>
        <taxon>Haloechinothrix</taxon>
    </lineage>
</organism>
<proteinExistence type="predicted"/>
<protein>
    <submittedName>
        <fullName evidence="3">TadE family protein</fullName>
    </submittedName>
</protein>
<dbReference type="Proteomes" id="UP001596337">
    <property type="component" value="Unassembled WGS sequence"/>
</dbReference>
<evidence type="ECO:0000256" key="1">
    <source>
        <dbReference type="SAM" id="Phobius"/>
    </source>
</evidence>
<dbReference type="InterPro" id="IPR012495">
    <property type="entry name" value="TadE-like_dom"/>
</dbReference>
<keyword evidence="4" id="KW-1185">Reference proteome</keyword>
<keyword evidence="1" id="KW-0812">Transmembrane</keyword>
<comment type="caution">
    <text evidence="3">The sequence shown here is derived from an EMBL/GenBank/DDBJ whole genome shotgun (WGS) entry which is preliminary data.</text>
</comment>
<evidence type="ECO:0000313" key="4">
    <source>
        <dbReference type="Proteomes" id="UP001596337"/>
    </source>
</evidence>
<evidence type="ECO:0000259" key="2">
    <source>
        <dbReference type="Pfam" id="PF07811"/>
    </source>
</evidence>
<keyword evidence="1" id="KW-1133">Transmembrane helix</keyword>
<dbReference type="RefSeq" id="WP_345401616.1">
    <property type="nucleotide sequence ID" value="NZ_BAABLA010000106.1"/>
</dbReference>
<sequence>MAESARNRPHPHDSGSETVSMAVVFPVALAVVLGIVQGGLLWDARNALLEAAQAGVTAGRVVHGTSADAEEAALSYLNRAASDDVTAPGVSAHRGVDTIMVTTTGTAQKLLPIPGIELRIRVGSSAPVERFSIAGSSP</sequence>
<accession>A0ABW2C6D0</accession>
<feature type="domain" description="TadE-like" evidence="2">
    <location>
        <begin position="15"/>
        <end position="56"/>
    </location>
</feature>
<feature type="transmembrane region" description="Helical" evidence="1">
    <location>
        <begin position="20"/>
        <end position="42"/>
    </location>
</feature>